<comment type="caution">
    <text evidence="1">The sequence shown here is derived from an EMBL/GenBank/DDBJ whole genome shotgun (WGS) entry which is preliminary data.</text>
</comment>
<evidence type="ECO:0000313" key="2">
    <source>
        <dbReference type="Proteomes" id="UP000814140"/>
    </source>
</evidence>
<name>A0ACB8TEN8_9AGAM</name>
<dbReference type="Proteomes" id="UP000814140">
    <property type="component" value="Unassembled WGS sequence"/>
</dbReference>
<gene>
    <name evidence="1" type="ORF">BV25DRAFT_1912247</name>
</gene>
<organism evidence="1 2">
    <name type="scientific">Artomyces pyxidatus</name>
    <dbReference type="NCBI Taxonomy" id="48021"/>
    <lineage>
        <taxon>Eukaryota</taxon>
        <taxon>Fungi</taxon>
        <taxon>Dikarya</taxon>
        <taxon>Basidiomycota</taxon>
        <taxon>Agaricomycotina</taxon>
        <taxon>Agaricomycetes</taxon>
        <taxon>Russulales</taxon>
        <taxon>Auriscalpiaceae</taxon>
        <taxon>Artomyces</taxon>
    </lineage>
</organism>
<reference evidence="1" key="2">
    <citation type="journal article" date="2022" name="New Phytol.">
        <title>Evolutionary transition to the ectomycorrhizal habit in the genomes of a hyperdiverse lineage of mushroom-forming fungi.</title>
        <authorList>
            <person name="Looney B."/>
            <person name="Miyauchi S."/>
            <person name="Morin E."/>
            <person name="Drula E."/>
            <person name="Courty P.E."/>
            <person name="Kohler A."/>
            <person name="Kuo A."/>
            <person name="LaButti K."/>
            <person name="Pangilinan J."/>
            <person name="Lipzen A."/>
            <person name="Riley R."/>
            <person name="Andreopoulos W."/>
            <person name="He G."/>
            <person name="Johnson J."/>
            <person name="Nolan M."/>
            <person name="Tritt A."/>
            <person name="Barry K.W."/>
            <person name="Grigoriev I.V."/>
            <person name="Nagy L.G."/>
            <person name="Hibbett D."/>
            <person name="Henrissat B."/>
            <person name="Matheny P.B."/>
            <person name="Labbe J."/>
            <person name="Martin F.M."/>
        </authorList>
    </citation>
    <scope>NUCLEOTIDE SEQUENCE</scope>
    <source>
        <strain evidence="1">HHB10654</strain>
    </source>
</reference>
<sequence>MSQASAPSSQRPTLPPLHTLDLPMPSIRRGYTTLPSINEMHNDHDYQNQSSPLTSQPWQQHRNRQVSISSSTSSRLSSASPPPPYTPSYTAPHTQANSFQKSSNSPSPSPTQQQPTVRIVLCESLATADAALVCTAPGARHVSSYLQTISAPEALDKVRPGVALLVTGPALERLRHHPRPVPNGVRVHPYRIQGPVSSRRGSAAALAPKN</sequence>
<dbReference type="EMBL" id="MU277191">
    <property type="protein sequence ID" value="KAI0066898.1"/>
    <property type="molecule type" value="Genomic_DNA"/>
</dbReference>
<proteinExistence type="predicted"/>
<protein>
    <submittedName>
        <fullName evidence="1">Uncharacterized protein</fullName>
    </submittedName>
</protein>
<evidence type="ECO:0000313" key="1">
    <source>
        <dbReference type="EMBL" id="KAI0066898.1"/>
    </source>
</evidence>
<reference evidence="1" key="1">
    <citation type="submission" date="2021-03" db="EMBL/GenBank/DDBJ databases">
        <authorList>
            <consortium name="DOE Joint Genome Institute"/>
            <person name="Ahrendt S."/>
            <person name="Looney B.P."/>
            <person name="Miyauchi S."/>
            <person name="Morin E."/>
            <person name="Drula E."/>
            <person name="Courty P.E."/>
            <person name="Chicoki N."/>
            <person name="Fauchery L."/>
            <person name="Kohler A."/>
            <person name="Kuo A."/>
            <person name="Labutti K."/>
            <person name="Pangilinan J."/>
            <person name="Lipzen A."/>
            <person name="Riley R."/>
            <person name="Andreopoulos W."/>
            <person name="He G."/>
            <person name="Johnson J."/>
            <person name="Barry K.W."/>
            <person name="Grigoriev I.V."/>
            <person name="Nagy L."/>
            <person name="Hibbett D."/>
            <person name="Henrissat B."/>
            <person name="Matheny P.B."/>
            <person name="Labbe J."/>
            <person name="Martin F."/>
        </authorList>
    </citation>
    <scope>NUCLEOTIDE SEQUENCE</scope>
    <source>
        <strain evidence="1">HHB10654</strain>
    </source>
</reference>
<accession>A0ACB8TEN8</accession>
<keyword evidence="2" id="KW-1185">Reference proteome</keyword>